<gene>
    <name evidence="3" type="ORF">ALC56_13450</name>
</gene>
<keyword evidence="1" id="KW-0863">Zinc-finger</keyword>
<evidence type="ECO:0000256" key="1">
    <source>
        <dbReference type="PROSITE-ProRule" id="PRU00042"/>
    </source>
</evidence>
<dbReference type="STRING" id="34720.A0A195EV00"/>
<dbReference type="GO" id="GO:0008270">
    <property type="term" value="F:zinc ion binding"/>
    <property type="evidence" value="ECO:0007669"/>
    <property type="project" value="UniProtKB-KW"/>
</dbReference>
<accession>A0A195EV00</accession>
<evidence type="ECO:0000313" key="4">
    <source>
        <dbReference type="Proteomes" id="UP000078541"/>
    </source>
</evidence>
<dbReference type="AlphaFoldDB" id="A0A195EV00"/>
<dbReference type="Gene3D" id="3.30.160.60">
    <property type="entry name" value="Classic Zinc Finger"/>
    <property type="match status" value="1"/>
</dbReference>
<reference evidence="3 4" key="1">
    <citation type="submission" date="2016-03" db="EMBL/GenBank/DDBJ databases">
        <title>Trachymyrmex septentrionalis WGS genome.</title>
        <authorList>
            <person name="Nygaard S."/>
            <person name="Hu H."/>
            <person name="Boomsma J."/>
            <person name="Zhang G."/>
        </authorList>
    </citation>
    <scope>NUCLEOTIDE SEQUENCE [LARGE SCALE GENOMIC DNA]</scope>
    <source>
        <strain evidence="3">Tsep2-gDNA-1</strain>
        <tissue evidence="3">Whole body</tissue>
    </source>
</reference>
<keyword evidence="1" id="KW-0862">Zinc</keyword>
<dbReference type="PROSITE" id="PS50157">
    <property type="entry name" value="ZINC_FINGER_C2H2_2"/>
    <property type="match status" value="2"/>
</dbReference>
<proteinExistence type="predicted"/>
<dbReference type="InterPro" id="IPR036236">
    <property type="entry name" value="Znf_C2H2_sf"/>
</dbReference>
<dbReference type="Pfam" id="PF00096">
    <property type="entry name" value="zf-C2H2"/>
    <property type="match status" value="1"/>
</dbReference>
<organism evidence="3 4">
    <name type="scientific">Trachymyrmex septentrionalis</name>
    <dbReference type="NCBI Taxonomy" id="34720"/>
    <lineage>
        <taxon>Eukaryota</taxon>
        <taxon>Metazoa</taxon>
        <taxon>Ecdysozoa</taxon>
        <taxon>Arthropoda</taxon>
        <taxon>Hexapoda</taxon>
        <taxon>Insecta</taxon>
        <taxon>Pterygota</taxon>
        <taxon>Neoptera</taxon>
        <taxon>Endopterygota</taxon>
        <taxon>Hymenoptera</taxon>
        <taxon>Apocrita</taxon>
        <taxon>Aculeata</taxon>
        <taxon>Formicoidea</taxon>
        <taxon>Formicidae</taxon>
        <taxon>Myrmicinae</taxon>
        <taxon>Trachymyrmex</taxon>
    </lineage>
</organism>
<keyword evidence="1" id="KW-0479">Metal-binding</keyword>
<dbReference type="Proteomes" id="UP000078541">
    <property type="component" value="Unassembled WGS sequence"/>
</dbReference>
<name>A0A195EV00_9HYME</name>
<sequence length="137" mass="16011">MKANCCIYVSDSQRYSSGLAYPCNRCGKIYKWRESLSLHKRMECGIEPRFACNICGRKFKHKHHLMKHHNSIHKYNHVFPENLVLLSMWQTIHVAGLIEETSAGRMRERSHLRVPNLWKEIQAQASVAVARQTNSLY</sequence>
<evidence type="ECO:0000313" key="3">
    <source>
        <dbReference type="EMBL" id="KYN32073.1"/>
    </source>
</evidence>
<feature type="domain" description="C2H2-type" evidence="2">
    <location>
        <begin position="50"/>
        <end position="73"/>
    </location>
</feature>
<dbReference type="SUPFAM" id="SSF57667">
    <property type="entry name" value="beta-beta-alpha zinc fingers"/>
    <property type="match status" value="1"/>
</dbReference>
<dbReference type="PROSITE" id="PS00028">
    <property type="entry name" value="ZINC_FINGER_C2H2_1"/>
    <property type="match status" value="1"/>
</dbReference>
<feature type="domain" description="C2H2-type" evidence="2">
    <location>
        <begin position="21"/>
        <end position="48"/>
    </location>
</feature>
<dbReference type="SMART" id="SM00355">
    <property type="entry name" value="ZnF_C2H2"/>
    <property type="match status" value="2"/>
</dbReference>
<keyword evidence="4" id="KW-1185">Reference proteome</keyword>
<evidence type="ECO:0000259" key="2">
    <source>
        <dbReference type="PROSITE" id="PS50157"/>
    </source>
</evidence>
<dbReference type="InterPro" id="IPR013087">
    <property type="entry name" value="Znf_C2H2_type"/>
</dbReference>
<protein>
    <submittedName>
        <fullName evidence="3">Longitudinals lacking protein, isoforms A/B/D/L</fullName>
    </submittedName>
</protein>
<dbReference type="EMBL" id="KQ981954">
    <property type="protein sequence ID" value="KYN32073.1"/>
    <property type="molecule type" value="Genomic_DNA"/>
</dbReference>